<dbReference type="EMBL" id="JAKFHA010000026">
    <property type="protein sequence ID" value="MCF2531765.1"/>
    <property type="molecule type" value="Genomic_DNA"/>
</dbReference>
<feature type="region of interest" description="Disordered" evidence="1">
    <location>
        <begin position="1"/>
        <end position="27"/>
    </location>
</feature>
<organism evidence="2 3">
    <name type="scientific">Yinghuangia soli</name>
    <dbReference type="NCBI Taxonomy" id="2908204"/>
    <lineage>
        <taxon>Bacteria</taxon>
        <taxon>Bacillati</taxon>
        <taxon>Actinomycetota</taxon>
        <taxon>Actinomycetes</taxon>
        <taxon>Kitasatosporales</taxon>
        <taxon>Streptomycetaceae</taxon>
        <taxon>Yinghuangia</taxon>
    </lineage>
</organism>
<keyword evidence="3" id="KW-1185">Reference proteome</keyword>
<sequence>MSDIRPRGRDGVAPPGWPSAVRPPGTEDWQESAVNWLREVLPPEYRRHEILRRHPELLARMAVQHVGAVLHAARWGYGEARADLPDVGDEQLGALLAAYQDVGGRAAALDREVRLVEQALRGERWNPRL</sequence>
<comment type="caution">
    <text evidence="2">The sequence shown here is derived from an EMBL/GenBank/DDBJ whole genome shotgun (WGS) entry which is preliminary data.</text>
</comment>
<evidence type="ECO:0000313" key="3">
    <source>
        <dbReference type="Proteomes" id="UP001165378"/>
    </source>
</evidence>
<dbReference type="Proteomes" id="UP001165378">
    <property type="component" value="Unassembled WGS sequence"/>
</dbReference>
<feature type="compositionally biased region" description="Basic and acidic residues" evidence="1">
    <location>
        <begin position="1"/>
        <end position="10"/>
    </location>
</feature>
<reference evidence="2" key="1">
    <citation type="submission" date="2022-01" db="EMBL/GenBank/DDBJ databases">
        <title>Genome-Based Taxonomic Classification of the Phylum Actinobacteria.</title>
        <authorList>
            <person name="Gao Y."/>
        </authorList>
    </citation>
    <scope>NUCLEOTIDE SEQUENCE</scope>
    <source>
        <strain evidence="2">KLBMP 8922</strain>
    </source>
</reference>
<dbReference type="RefSeq" id="WP_235056412.1">
    <property type="nucleotide sequence ID" value="NZ_JAKFHA010000026.1"/>
</dbReference>
<name>A0AA41U3F0_9ACTN</name>
<protein>
    <submittedName>
        <fullName evidence="2">Uncharacterized protein</fullName>
    </submittedName>
</protein>
<evidence type="ECO:0000256" key="1">
    <source>
        <dbReference type="SAM" id="MobiDB-lite"/>
    </source>
</evidence>
<evidence type="ECO:0000313" key="2">
    <source>
        <dbReference type="EMBL" id="MCF2531765.1"/>
    </source>
</evidence>
<proteinExistence type="predicted"/>
<gene>
    <name evidence="2" type="ORF">LZ495_31735</name>
</gene>
<dbReference type="AlphaFoldDB" id="A0AA41U3F0"/>
<accession>A0AA41U3F0</accession>